<dbReference type="AlphaFoldDB" id="A0AAN6ZJN1"/>
<keyword evidence="9 15" id="KW-0378">Hydrolase</keyword>
<feature type="binding site" evidence="15">
    <location>
        <position position="548"/>
    </location>
    <ligand>
        <name>Ca(2+)</name>
        <dbReference type="ChEBI" id="CHEBI:29108"/>
    </ligand>
</feature>
<dbReference type="Gene3D" id="3.40.50.200">
    <property type="entry name" value="Peptidase S8/S53 domain"/>
    <property type="match status" value="1"/>
</dbReference>
<comment type="catalytic activity">
    <reaction evidence="1">
        <text>Release of an N-terminal tripeptide from a polypeptide.</text>
        <dbReference type="EC" id="3.4.14.10"/>
    </reaction>
</comment>
<comment type="caution">
    <text evidence="18">The sequence shown here is derived from an EMBL/GenBank/DDBJ whole genome shotgun (WGS) entry which is preliminary data.</text>
</comment>
<evidence type="ECO:0000256" key="13">
    <source>
        <dbReference type="ARBA" id="ARBA00023145"/>
    </source>
</evidence>
<evidence type="ECO:0000256" key="14">
    <source>
        <dbReference type="ARBA" id="ARBA00023180"/>
    </source>
</evidence>
<keyword evidence="12" id="KW-0843">Virulence</keyword>
<feature type="active site" description="Charge relay system" evidence="15">
    <location>
        <position position="293"/>
    </location>
</feature>
<dbReference type="CDD" id="cd04056">
    <property type="entry name" value="Peptidases_S53"/>
    <property type="match status" value="1"/>
</dbReference>
<keyword evidence="6 15" id="KW-0645">Protease</keyword>
<evidence type="ECO:0000256" key="1">
    <source>
        <dbReference type="ARBA" id="ARBA00001910"/>
    </source>
</evidence>
<dbReference type="PROSITE" id="PS51695">
    <property type="entry name" value="SEDOLISIN"/>
    <property type="match status" value="1"/>
</dbReference>
<dbReference type="Pfam" id="PF09286">
    <property type="entry name" value="Pro-kuma_activ"/>
    <property type="match status" value="1"/>
</dbReference>
<evidence type="ECO:0000256" key="2">
    <source>
        <dbReference type="ARBA" id="ARBA00002451"/>
    </source>
</evidence>
<dbReference type="InterPro" id="IPR036852">
    <property type="entry name" value="Peptidase_S8/S53_dom_sf"/>
</dbReference>
<keyword evidence="5" id="KW-0964">Secreted</keyword>
<protein>
    <recommendedName>
        <fullName evidence="4">tripeptidyl-peptidase II</fullName>
        <ecNumber evidence="4">3.4.14.10</ecNumber>
    </recommendedName>
</protein>
<feature type="active site" description="Charge relay system" evidence="15">
    <location>
        <position position="506"/>
    </location>
</feature>
<dbReference type="CDD" id="cd11377">
    <property type="entry name" value="Pro-peptidase_S53"/>
    <property type="match status" value="1"/>
</dbReference>
<dbReference type="PANTHER" id="PTHR14218:SF15">
    <property type="entry name" value="TRIPEPTIDYL-PEPTIDASE 1"/>
    <property type="match status" value="1"/>
</dbReference>
<evidence type="ECO:0000256" key="10">
    <source>
        <dbReference type="ARBA" id="ARBA00022825"/>
    </source>
</evidence>
<evidence type="ECO:0000256" key="3">
    <source>
        <dbReference type="ARBA" id="ARBA00004239"/>
    </source>
</evidence>
<dbReference type="Pfam" id="PF00082">
    <property type="entry name" value="Peptidase_S8"/>
    <property type="match status" value="1"/>
</dbReference>
<evidence type="ECO:0000256" key="7">
    <source>
        <dbReference type="ARBA" id="ARBA00022723"/>
    </source>
</evidence>
<dbReference type="GO" id="GO:0004252">
    <property type="term" value="F:serine-type endopeptidase activity"/>
    <property type="evidence" value="ECO:0007669"/>
    <property type="project" value="UniProtKB-UniRule"/>
</dbReference>
<organism evidence="18 19">
    <name type="scientific">Dichotomopilus funicola</name>
    <dbReference type="NCBI Taxonomy" id="1934379"/>
    <lineage>
        <taxon>Eukaryota</taxon>
        <taxon>Fungi</taxon>
        <taxon>Dikarya</taxon>
        <taxon>Ascomycota</taxon>
        <taxon>Pezizomycotina</taxon>
        <taxon>Sordariomycetes</taxon>
        <taxon>Sordariomycetidae</taxon>
        <taxon>Sordariales</taxon>
        <taxon>Chaetomiaceae</taxon>
        <taxon>Dichotomopilus</taxon>
    </lineage>
</organism>
<dbReference type="InterPro" id="IPR050819">
    <property type="entry name" value="Tripeptidyl-peptidase_I"/>
</dbReference>
<evidence type="ECO:0000256" key="9">
    <source>
        <dbReference type="ARBA" id="ARBA00022801"/>
    </source>
</evidence>
<feature type="signal peptide" evidence="16">
    <location>
        <begin position="1"/>
        <end position="20"/>
    </location>
</feature>
<comment type="function">
    <text evidence="2">Secreted tripeptidyl-peptidase which degrades proteins at acidic pHs and is involved in virulence.</text>
</comment>
<dbReference type="RefSeq" id="XP_062635096.1">
    <property type="nucleotide sequence ID" value="XM_062781489.1"/>
</dbReference>
<evidence type="ECO:0000256" key="11">
    <source>
        <dbReference type="ARBA" id="ARBA00022837"/>
    </source>
</evidence>
<dbReference type="PROSITE" id="PS00138">
    <property type="entry name" value="SUBTILASE_SER"/>
    <property type="match status" value="1"/>
</dbReference>
<keyword evidence="8 16" id="KW-0732">Signal</keyword>
<evidence type="ECO:0000313" key="19">
    <source>
        <dbReference type="Proteomes" id="UP001302676"/>
    </source>
</evidence>
<dbReference type="InterPro" id="IPR015500">
    <property type="entry name" value="Peptidase_S8_subtilisin-rel"/>
</dbReference>
<dbReference type="EMBL" id="MU853607">
    <property type="protein sequence ID" value="KAK4141725.1"/>
    <property type="molecule type" value="Genomic_DNA"/>
</dbReference>
<dbReference type="SMART" id="SM00944">
    <property type="entry name" value="Pro-kuma_activ"/>
    <property type="match status" value="1"/>
</dbReference>
<reference evidence="18" key="2">
    <citation type="submission" date="2023-05" db="EMBL/GenBank/DDBJ databases">
        <authorList>
            <consortium name="Lawrence Berkeley National Laboratory"/>
            <person name="Steindorff A."/>
            <person name="Hensen N."/>
            <person name="Bonometti L."/>
            <person name="Westerberg I."/>
            <person name="Brannstrom I.O."/>
            <person name="Guillou S."/>
            <person name="Cros-Aarteil S."/>
            <person name="Calhoun S."/>
            <person name="Haridas S."/>
            <person name="Kuo A."/>
            <person name="Mondo S."/>
            <person name="Pangilinan J."/>
            <person name="Riley R."/>
            <person name="Labutti K."/>
            <person name="Andreopoulos B."/>
            <person name="Lipzen A."/>
            <person name="Chen C."/>
            <person name="Yanf M."/>
            <person name="Daum C."/>
            <person name="Ng V."/>
            <person name="Clum A."/>
            <person name="Ohm R."/>
            <person name="Martin F."/>
            <person name="Silar P."/>
            <person name="Natvig D."/>
            <person name="Lalanne C."/>
            <person name="Gautier V."/>
            <person name="Ament-Velasquez S.L."/>
            <person name="Kruys A."/>
            <person name="Hutchinson M.I."/>
            <person name="Powell A.J."/>
            <person name="Barry K."/>
            <person name="Miller A.N."/>
            <person name="Grigoriev I.V."/>
            <person name="Debuchy R."/>
            <person name="Gladieux P."/>
            <person name="Thoren M.H."/>
            <person name="Johannesson H."/>
        </authorList>
    </citation>
    <scope>NUCLEOTIDE SEQUENCE</scope>
    <source>
        <strain evidence="18">CBS 141.50</strain>
    </source>
</reference>
<dbReference type="InterPro" id="IPR000209">
    <property type="entry name" value="Peptidase_S8/S53_dom"/>
</dbReference>
<reference evidence="18" key="1">
    <citation type="journal article" date="2023" name="Mol. Phylogenet. Evol.">
        <title>Genome-scale phylogeny and comparative genomics of the fungal order Sordariales.</title>
        <authorList>
            <person name="Hensen N."/>
            <person name="Bonometti L."/>
            <person name="Westerberg I."/>
            <person name="Brannstrom I.O."/>
            <person name="Guillou S."/>
            <person name="Cros-Aarteil S."/>
            <person name="Calhoun S."/>
            <person name="Haridas S."/>
            <person name="Kuo A."/>
            <person name="Mondo S."/>
            <person name="Pangilinan J."/>
            <person name="Riley R."/>
            <person name="LaButti K."/>
            <person name="Andreopoulos B."/>
            <person name="Lipzen A."/>
            <person name="Chen C."/>
            <person name="Yan M."/>
            <person name="Daum C."/>
            <person name="Ng V."/>
            <person name="Clum A."/>
            <person name="Steindorff A."/>
            <person name="Ohm R.A."/>
            <person name="Martin F."/>
            <person name="Silar P."/>
            <person name="Natvig D.O."/>
            <person name="Lalanne C."/>
            <person name="Gautier V."/>
            <person name="Ament-Velasquez S.L."/>
            <person name="Kruys A."/>
            <person name="Hutchinson M.I."/>
            <person name="Powell A.J."/>
            <person name="Barry K."/>
            <person name="Miller A.N."/>
            <person name="Grigoriev I.V."/>
            <person name="Debuchy R."/>
            <person name="Gladieux P."/>
            <person name="Hiltunen Thoren M."/>
            <person name="Johannesson H."/>
        </authorList>
    </citation>
    <scope>NUCLEOTIDE SEQUENCE</scope>
    <source>
        <strain evidence="18">CBS 141.50</strain>
    </source>
</reference>
<evidence type="ECO:0000256" key="6">
    <source>
        <dbReference type="ARBA" id="ARBA00022670"/>
    </source>
</evidence>
<dbReference type="PANTHER" id="PTHR14218">
    <property type="entry name" value="PROTEASE S8 TRIPEPTIDYL PEPTIDASE I CLN2"/>
    <property type="match status" value="1"/>
</dbReference>
<dbReference type="GO" id="GO:0008240">
    <property type="term" value="F:tripeptidyl-peptidase activity"/>
    <property type="evidence" value="ECO:0007669"/>
    <property type="project" value="UniProtKB-EC"/>
</dbReference>
<dbReference type="PRINTS" id="PR00723">
    <property type="entry name" value="SUBTILISIN"/>
</dbReference>
<evidence type="ECO:0000259" key="17">
    <source>
        <dbReference type="PROSITE" id="PS51695"/>
    </source>
</evidence>
<accession>A0AAN6ZJN1</accession>
<proteinExistence type="predicted"/>
<keyword evidence="10 15" id="KW-0720">Serine protease</keyword>
<dbReference type="InterPro" id="IPR023828">
    <property type="entry name" value="Peptidase_S8_Ser-AS"/>
</dbReference>
<dbReference type="InterPro" id="IPR015366">
    <property type="entry name" value="S53_propep"/>
</dbReference>
<keyword evidence="14" id="KW-0325">Glycoprotein</keyword>
<dbReference type="SUPFAM" id="SSF54897">
    <property type="entry name" value="Protease propeptides/inhibitors"/>
    <property type="match status" value="1"/>
</dbReference>
<feature type="chain" id="PRO_5042936544" description="tripeptidyl-peptidase II" evidence="16">
    <location>
        <begin position="21"/>
        <end position="600"/>
    </location>
</feature>
<keyword evidence="19" id="KW-1185">Reference proteome</keyword>
<feature type="binding site" evidence="15">
    <location>
        <position position="547"/>
    </location>
    <ligand>
        <name>Ca(2+)</name>
        <dbReference type="ChEBI" id="CHEBI:29108"/>
    </ligand>
</feature>
<keyword evidence="11 15" id="KW-0106">Calcium</keyword>
<dbReference type="GeneID" id="87818102"/>
<dbReference type="Proteomes" id="UP001302676">
    <property type="component" value="Unassembled WGS sequence"/>
</dbReference>
<evidence type="ECO:0000256" key="4">
    <source>
        <dbReference type="ARBA" id="ARBA00012462"/>
    </source>
</evidence>
<dbReference type="FunFam" id="3.40.50.200:FF:000015">
    <property type="entry name" value="Tripeptidyl peptidase A"/>
    <property type="match status" value="1"/>
</dbReference>
<feature type="active site" description="Charge relay system" evidence="15">
    <location>
        <position position="297"/>
    </location>
</feature>
<sequence length="600" mass="65279">MAPLVKCLGLTFLLASVVSGRIMDRLHATPKGWVQSREATPDEPILLRIALKQQSDRVTTLDKAVLDIATPGHPNYGMHMTRDELRSYTAPSQKSLTTVIEWIRNYVVKYHVEHDWISFHTTVERASELLNTRFSWYQLAQGGGQPVLRSLSYSVPDHVAGHIDLIQPTTRFANLNAQKSSIFDILPIASSDEIGGPGNKANFAANPPDDDPDSCASTITPGCLRKLYNIHYKPTDACDNKVAFASFLEEYARYDDLAAFEERLVPDAIGLNISVELVNGGLDTQDSESDSFEANLDAQYILGLAHPIPVVEYSVGGRGPLVATQTQPNPPGSNEPYLEFLLYMASLQDADLPQTISTSYGEEEQSVPRDYAIKVCDMFKELGARGVSIIFASGDSGPGNVCIRNTDNQTYFEPIFPAACPWVTSVGGTTDPSDEHGTTFSSGGFSIYHEQPVWQKDAVGKYLDTIGDAYSPYFNRSGRGFPDVSAQSNRFVICNRAFFSGIGGTSAASPVIAGIVALLNAARKAQDQPPLGFLNPWLYNNSAAFKDITIGSSYGCMAREEIGNYGAKWNTTEGWDPVTGLGTPLFDKLLEAAAPGTKNA</sequence>
<gene>
    <name evidence="18" type="ORF">C8A04DRAFT_30714</name>
</gene>
<evidence type="ECO:0000313" key="18">
    <source>
        <dbReference type="EMBL" id="KAK4141725.1"/>
    </source>
</evidence>
<evidence type="ECO:0000256" key="8">
    <source>
        <dbReference type="ARBA" id="ARBA00022729"/>
    </source>
</evidence>
<name>A0AAN6ZJN1_9PEZI</name>
<feature type="domain" description="Peptidase S53" evidence="17">
    <location>
        <begin position="218"/>
        <end position="596"/>
    </location>
</feature>
<feature type="binding site" evidence="15">
    <location>
        <position position="576"/>
    </location>
    <ligand>
        <name>Ca(2+)</name>
        <dbReference type="ChEBI" id="CHEBI:29108"/>
    </ligand>
</feature>
<dbReference type="EC" id="3.4.14.10" evidence="4"/>
<dbReference type="SUPFAM" id="SSF52743">
    <property type="entry name" value="Subtilisin-like"/>
    <property type="match status" value="1"/>
</dbReference>
<dbReference type="GO" id="GO:0006508">
    <property type="term" value="P:proteolysis"/>
    <property type="evidence" value="ECO:0007669"/>
    <property type="project" value="UniProtKB-KW"/>
</dbReference>
<evidence type="ECO:0000256" key="12">
    <source>
        <dbReference type="ARBA" id="ARBA00023026"/>
    </source>
</evidence>
<dbReference type="GO" id="GO:0005576">
    <property type="term" value="C:extracellular region"/>
    <property type="evidence" value="ECO:0007669"/>
    <property type="project" value="UniProtKB-SubCell"/>
</dbReference>
<dbReference type="InterPro" id="IPR030400">
    <property type="entry name" value="Sedolisin_dom"/>
</dbReference>
<evidence type="ECO:0000256" key="16">
    <source>
        <dbReference type="SAM" id="SignalP"/>
    </source>
</evidence>
<evidence type="ECO:0000256" key="5">
    <source>
        <dbReference type="ARBA" id="ARBA00022525"/>
    </source>
</evidence>
<keyword evidence="7 15" id="KW-0479">Metal-binding</keyword>
<evidence type="ECO:0000256" key="15">
    <source>
        <dbReference type="PROSITE-ProRule" id="PRU01032"/>
    </source>
</evidence>
<feature type="binding site" evidence="15">
    <location>
        <position position="574"/>
    </location>
    <ligand>
        <name>Ca(2+)</name>
        <dbReference type="ChEBI" id="CHEBI:29108"/>
    </ligand>
</feature>
<dbReference type="GO" id="GO:0046872">
    <property type="term" value="F:metal ion binding"/>
    <property type="evidence" value="ECO:0007669"/>
    <property type="project" value="UniProtKB-UniRule"/>
</dbReference>
<comment type="subcellular location">
    <subcellularLocation>
        <location evidence="3">Secreted</location>
        <location evidence="3">Extracellular space</location>
    </subcellularLocation>
</comment>
<keyword evidence="13" id="KW-0865">Zymogen</keyword>
<comment type="cofactor">
    <cofactor evidence="15">
        <name>Ca(2+)</name>
        <dbReference type="ChEBI" id="CHEBI:29108"/>
    </cofactor>
    <text evidence="15">Binds 1 Ca(2+) ion per subunit.</text>
</comment>